<dbReference type="Pfam" id="PF02609">
    <property type="entry name" value="Exonuc_VII_S"/>
    <property type="match status" value="1"/>
</dbReference>
<comment type="function">
    <text evidence="6">Bidirectionally degrades single-stranded DNA into large acid-insoluble oligonucleotides, which are then degraded further into small acid-soluble oligonucleotides.</text>
</comment>
<evidence type="ECO:0000256" key="4">
    <source>
        <dbReference type="ARBA" id="ARBA00022801"/>
    </source>
</evidence>
<comment type="subcellular location">
    <subcellularLocation>
        <location evidence="6">Cytoplasm</location>
    </subcellularLocation>
</comment>
<dbReference type="GO" id="GO:0009318">
    <property type="term" value="C:exodeoxyribonuclease VII complex"/>
    <property type="evidence" value="ECO:0007669"/>
    <property type="project" value="UniProtKB-UniRule"/>
</dbReference>
<sequence>MSEKKNEMTFEQAISSLEALVKTLESGELPLEDAMRQYEQGVKLAAYCSKKLNEAKLKIEELKQPHDEAGV</sequence>
<dbReference type="RefSeq" id="WP_243415241.1">
    <property type="nucleotide sequence ID" value="NZ_JACJKY010000001.1"/>
</dbReference>
<organism evidence="7 8">
    <name type="scientific">Merdimmobilis hominis</name>
    <dbReference type="NCBI Taxonomy" id="2897707"/>
    <lineage>
        <taxon>Bacteria</taxon>
        <taxon>Bacillati</taxon>
        <taxon>Bacillota</taxon>
        <taxon>Clostridia</taxon>
        <taxon>Eubacteriales</taxon>
        <taxon>Oscillospiraceae</taxon>
        <taxon>Merdimmobilis</taxon>
    </lineage>
</organism>
<dbReference type="EC" id="3.1.11.6" evidence="6"/>
<dbReference type="InterPro" id="IPR037004">
    <property type="entry name" value="Exonuc_VII_ssu_sf"/>
</dbReference>
<evidence type="ECO:0000313" key="8">
    <source>
        <dbReference type="Proteomes" id="UP000774750"/>
    </source>
</evidence>
<comment type="subunit">
    <text evidence="6">Heterooligomer composed of large and small subunits.</text>
</comment>
<dbReference type="GO" id="GO:0008855">
    <property type="term" value="F:exodeoxyribonuclease VII activity"/>
    <property type="evidence" value="ECO:0007669"/>
    <property type="project" value="UniProtKB-UniRule"/>
</dbReference>
<dbReference type="PIRSF" id="PIRSF006488">
    <property type="entry name" value="Exonuc_VII_S"/>
    <property type="match status" value="1"/>
</dbReference>
<dbReference type="GO" id="GO:0005829">
    <property type="term" value="C:cytosol"/>
    <property type="evidence" value="ECO:0007669"/>
    <property type="project" value="TreeGrafter"/>
</dbReference>
<keyword evidence="4 6" id="KW-0378">Hydrolase</keyword>
<dbReference type="Proteomes" id="UP000774750">
    <property type="component" value="Unassembled WGS sequence"/>
</dbReference>
<reference evidence="7" key="1">
    <citation type="submission" date="2020-08" db="EMBL/GenBank/DDBJ databases">
        <authorList>
            <person name="Cejkova D."/>
            <person name="Kubasova T."/>
            <person name="Jahodarova E."/>
            <person name="Rychlik I."/>
        </authorList>
    </citation>
    <scope>NUCLEOTIDE SEQUENCE</scope>
    <source>
        <strain evidence="7">An559</strain>
    </source>
</reference>
<dbReference type="EMBL" id="JACJKY010000001">
    <property type="protein sequence ID" value="MBM6919696.1"/>
    <property type="molecule type" value="Genomic_DNA"/>
</dbReference>
<keyword evidence="8" id="KW-1185">Reference proteome</keyword>
<protein>
    <recommendedName>
        <fullName evidence="6">Exodeoxyribonuclease 7 small subunit</fullName>
        <ecNumber evidence="6">3.1.11.6</ecNumber>
    </recommendedName>
    <alternativeName>
        <fullName evidence="6">Exodeoxyribonuclease VII small subunit</fullName>
        <shortName evidence="6">Exonuclease VII small subunit</shortName>
    </alternativeName>
</protein>
<reference evidence="7" key="2">
    <citation type="journal article" date="2021" name="Sci. Rep.">
        <title>The distribution of antibiotic resistance genes in chicken gut microbiota commensals.</title>
        <authorList>
            <person name="Juricova H."/>
            <person name="Matiasovicova J."/>
            <person name="Kubasova T."/>
            <person name="Cejkova D."/>
            <person name="Rychlik I."/>
        </authorList>
    </citation>
    <scope>NUCLEOTIDE SEQUENCE</scope>
    <source>
        <strain evidence="7">An559</strain>
    </source>
</reference>
<proteinExistence type="inferred from homology"/>
<dbReference type="GO" id="GO:0006308">
    <property type="term" value="P:DNA catabolic process"/>
    <property type="evidence" value="ECO:0007669"/>
    <property type="project" value="UniProtKB-UniRule"/>
</dbReference>
<dbReference type="HAMAP" id="MF_00337">
    <property type="entry name" value="Exonuc_7_S"/>
    <property type="match status" value="1"/>
</dbReference>
<dbReference type="Gene3D" id="1.10.287.1040">
    <property type="entry name" value="Exonuclease VII, small subunit"/>
    <property type="match status" value="1"/>
</dbReference>
<evidence type="ECO:0000256" key="5">
    <source>
        <dbReference type="ARBA" id="ARBA00022839"/>
    </source>
</evidence>
<dbReference type="AlphaFoldDB" id="A0A938X3U8"/>
<comment type="catalytic activity">
    <reaction evidence="6">
        <text>Exonucleolytic cleavage in either 5'- to 3'- or 3'- to 5'-direction to yield nucleoside 5'-phosphates.</text>
        <dbReference type="EC" id="3.1.11.6"/>
    </reaction>
</comment>
<name>A0A938X3U8_9FIRM</name>
<keyword evidence="2 6" id="KW-0963">Cytoplasm</keyword>
<evidence type="ECO:0000256" key="2">
    <source>
        <dbReference type="ARBA" id="ARBA00022490"/>
    </source>
</evidence>
<keyword evidence="3 6" id="KW-0540">Nuclease</keyword>
<comment type="caution">
    <text evidence="7">The sequence shown here is derived from an EMBL/GenBank/DDBJ whole genome shotgun (WGS) entry which is preliminary data.</text>
</comment>
<evidence type="ECO:0000256" key="3">
    <source>
        <dbReference type="ARBA" id="ARBA00022722"/>
    </source>
</evidence>
<evidence type="ECO:0000313" key="7">
    <source>
        <dbReference type="EMBL" id="MBM6919696.1"/>
    </source>
</evidence>
<keyword evidence="5 6" id="KW-0269">Exonuclease</keyword>
<comment type="similarity">
    <text evidence="1 6">Belongs to the XseB family.</text>
</comment>
<accession>A0A938X3U8</accession>
<dbReference type="NCBIfam" id="TIGR01280">
    <property type="entry name" value="xseB"/>
    <property type="match status" value="1"/>
</dbReference>
<dbReference type="SUPFAM" id="SSF116842">
    <property type="entry name" value="XseB-like"/>
    <property type="match status" value="1"/>
</dbReference>
<evidence type="ECO:0000256" key="1">
    <source>
        <dbReference type="ARBA" id="ARBA00009998"/>
    </source>
</evidence>
<dbReference type="NCBIfam" id="NF002140">
    <property type="entry name" value="PRK00977.1-4"/>
    <property type="match status" value="1"/>
</dbReference>
<dbReference type="InterPro" id="IPR003761">
    <property type="entry name" value="Exonuc_VII_S"/>
</dbReference>
<gene>
    <name evidence="6 7" type="primary">xseB</name>
    <name evidence="7" type="ORF">H6A12_00745</name>
</gene>
<evidence type="ECO:0000256" key="6">
    <source>
        <dbReference type="HAMAP-Rule" id="MF_00337"/>
    </source>
</evidence>
<dbReference type="PANTHER" id="PTHR34137:SF1">
    <property type="entry name" value="EXODEOXYRIBONUCLEASE 7 SMALL SUBUNIT"/>
    <property type="match status" value="1"/>
</dbReference>
<dbReference type="PANTHER" id="PTHR34137">
    <property type="entry name" value="EXODEOXYRIBONUCLEASE 7 SMALL SUBUNIT"/>
    <property type="match status" value="1"/>
</dbReference>